<protein>
    <recommendedName>
        <fullName evidence="2">DUF1795 domain-containing protein</fullName>
    </recommendedName>
</protein>
<name>A0A7C5EVK5_9BACT</name>
<organism evidence="1">
    <name type="scientific">Desulfobacca acetoxidans</name>
    <dbReference type="NCBI Taxonomy" id="60893"/>
    <lineage>
        <taxon>Bacteria</taxon>
        <taxon>Pseudomonadati</taxon>
        <taxon>Thermodesulfobacteriota</taxon>
        <taxon>Desulfobaccia</taxon>
        <taxon>Desulfobaccales</taxon>
        <taxon>Desulfobaccaceae</taxon>
        <taxon>Desulfobacca</taxon>
    </lineage>
</organism>
<sequence length="182" mass="19991">MNPKQTLPAAAFWAIILLVGLSQAALGEEQVYRAEGYGFSLGLLKGMGVFTPENPGPFPFKTDTLFFLVHRSLPGSFILANLFAASSENVLKDVRSSLESGDLPQPGYRKVAVRSLLIGKNQNRPAVEHLFHLDGPVARTLRQVFFVVQGRGVCFTCNAKADGFEAANREFFEPVLRSLTFE</sequence>
<dbReference type="EMBL" id="DTKJ01000016">
    <property type="protein sequence ID" value="HGZ10985.1"/>
    <property type="molecule type" value="Genomic_DNA"/>
</dbReference>
<evidence type="ECO:0000313" key="1">
    <source>
        <dbReference type="EMBL" id="HGZ10985.1"/>
    </source>
</evidence>
<comment type="caution">
    <text evidence="1">The sequence shown here is derived from an EMBL/GenBank/DDBJ whole genome shotgun (WGS) entry which is preliminary data.</text>
</comment>
<gene>
    <name evidence="1" type="ORF">ENW48_02045</name>
</gene>
<dbReference type="AlphaFoldDB" id="A0A7C5EVK5"/>
<reference evidence="1" key="1">
    <citation type="journal article" date="2020" name="mSystems">
        <title>Genome- and Community-Level Interaction Insights into Carbon Utilization and Element Cycling Functions of Hydrothermarchaeota in Hydrothermal Sediment.</title>
        <authorList>
            <person name="Zhou Z."/>
            <person name="Liu Y."/>
            <person name="Xu W."/>
            <person name="Pan J."/>
            <person name="Luo Z.H."/>
            <person name="Li M."/>
        </authorList>
    </citation>
    <scope>NUCLEOTIDE SEQUENCE [LARGE SCALE GENOMIC DNA]</scope>
    <source>
        <strain evidence="1">SpSt-853</strain>
    </source>
</reference>
<proteinExistence type="predicted"/>
<evidence type="ECO:0008006" key="2">
    <source>
        <dbReference type="Google" id="ProtNLM"/>
    </source>
</evidence>
<accession>A0A7C5EVK5</accession>